<gene>
    <name evidence="2" type="ORF">ACAT0790_LOCUS20805</name>
</gene>
<accession>A0A7S1QC15</accession>
<feature type="compositionally biased region" description="Low complexity" evidence="1">
    <location>
        <begin position="234"/>
        <end position="246"/>
    </location>
</feature>
<dbReference type="EMBL" id="HBGE01034326">
    <property type="protein sequence ID" value="CAD9128201.1"/>
    <property type="molecule type" value="Transcribed_RNA"/>
</dbReference>
<evidence type="ECO:0000313" key="2">
    <source>
        <dbReference type="EMBL" id="CAD9128201.1"/>
    </source>
</evidence>
<sequence length="350" mass="37566">MDFSTDSESHSAHRYFLFSLDSNLFEKLAREILRQPPGAKQSIRPEHLRTLGIRVALVLGAVDVLAKGWHDHGAGGAEDSASLPVCWAIKLDESDWPGCSAAIFHSQEVWLEVVPDENHNMAELASDGQIGVVTDRSVGTGIDRRLHWEIVALDPKTDDIIAEINRKEGVELDKLSIELTSVVKQRCSTRMEALGLTPEANEVPPSPRATSVADTKVATPGKVADAILRINKATPPGTKPPTLLTPDRWVPPSYAGCGDESQAPPVEAPAFEEPSAEEPPAAPEVQREAPPSPSTAELPAAPQVAPAPTKPPDEGDEVQADSILPCMFSRSPGKPNVLCSVVPECFKGIF</sequence>
<feature type="compositionally biased region" description="Low complexity" evidence="1">
    <location>
        <begin position="263"/>
        <end position="273"/>
    </location>
</feature>
<name>A0A7S1QC15_ALECA</name>
<evidence type="ECO:0000256" key="1">
    <source>
        <dbReference type="SAM" id="MobiDB-lite"/>
    </source>
</evidence>
<protein>
    <submittedName>
        <fullName evidence="2">Uncharacterized protein</fullName>
    </submittedName>
</protein>
<dbReference type="AlphaFoldDB" id="A0A7S1QC15"/>
<feature type="region of interest" description="Disordered" evidence="1">
    <location>
        <begin position="228"/>
        <end position="322"/>
    </location>
</feature>
<organism evidence="2">
    <name type="scientific">Alexandrium catenella</name>
    <name type="common">Red tide dinoflagellate</name>
    <name type="synonym">Gonyaulax catenella</name>
    <dbReference type="NCBI Taxonomy" id="2925"/>
    <lineage>
        <taxon>Eukaryota</taxon>
        <taxon>Sar</taxon>
        <taxon>Alveolata</taxon>
        <taxon>Dinophyceae</taxon>
        <taxon>Gonyaulacales</taxon>
        <taxon>Pyrocystaceae</taxon>
        <taxon>Alexandrium</taxon>
    </lineage>
</organism>
<proteinExistence type="predicted"/>
<reference evidence="2" key="1">
    <citation type="submission" date="2021-01" db="EMBL/GenBank/DDBJ databases">
        <authorList>
            <person name="Corre E."/>
            <person name="Pelletier E."/>
            <person name="Niang G."/>
            <person name="Scheremetjew M."/>
            <person name="Finn R."/>
            <person name="Kale V."/>
            <person name="Holt S."/>
            <person name="Cochrane G."/>
            <person name="Meng A."/>
            <person name="Brown T."/>
            <person name="Cohen L."/>
        </authorList>
    </citation>
    <scope>NUCLEOTIDE SEQUENCE</scope>
    <source>
        <strain evidence="2">OF101</strain>
    </source>
</reference>